<dbReference type="CDD" id="cd00338">
    <property type="entry name" value="Ser_Recombinase"/>
    <property type="match status" value="1"/>
</dbReference>
<dbReference type="Pfam" id="PF00239">
    <property type="entry name" value="Resolvase"/>
    <property type="match status" value="1"/>
</dbReference>
<keyword evidence="1" id="KW-0229">DNA integration</keyword>
<accession>A0A0D6JEC4</accession>
<dbReference type="KEGG" id="fiy:BN1229_v1_1812"/>
<feature type="active site" description="O-(5'-phospho-DNA)-serine intermediate" evidence="4 5">
    <location>
        <position position="21"/>
    </location>
</feature>
<dbReference type="Gene3D" id="3.40.50.1390">
    <property type="entry name" value="Resolvase, N-terminal catalytic domain"/>
    <property type="match status" value="1"/>
</dbReference>
<dbReference type="PROSITE" id="PS51736">
    <property type="entry name" value="RECOMBINASES_3"/>
    <property type="match status" value="1"/>
</dbReference>
<dbReference type="InterPro" id="IPR025827">
    <property type="entry name" value="Zn_ribbon_recom_dom"/>
</dbReference>
<dbReference type="InterPro" id="IPR038109">
    <property type="entry name" value="DNA_bind_recomb_sf"/>
</dbReference>
<dbReference type="SUPFAM" id="SSF53041">
    <property type="entry name" value="Resolvase-like"/>
    <property type="match status" value="1"/>
</dbReference>
<feature type="domain" description="Resolvase/invertase-type recombinase catalytic" evidence="7">
    <location>
        <begin position="13"/>
        <end position="162"/>
    </location>
</feature>
<dbReference type="SMART" id="SM00857">
    <property type="entry name" value="Resolvase"/>
    <property type="match status" value="1"/>
</dbReference>
<dbReference type="InterPro" id="IPR011109">
    <property type="entry name" value="DNA_bind_recombinase_dom"/>
</dbReference>
<dbReference type="InterPro" id="IPR036162">
    <property type="entry name" value="Resolvase-like_N_sf"/>
</dbReference>
<feature type="coiled-coil region" evidence="6">
    <location>
        <begin position="378"/>
        <end position="435"/>
    </location>
</feature>
<evidence type="ECO:0000256" key="6">
    <source>
        <dbReference type="SAM" id="Coils"/>
    </source>
</evidence>
<sequence length="610" mass="68471">MSANDNKHSQTTRAVIYARVSSAKQVEEGHGLESQAMRCREYAERKGYEVVETFFDKAISGSLSERPGVMAMLSFLKHHSGSGEIAVIIDDISRLARDTRVHTDLRLAISLAGGKLESPSITFGDDSDSIFVENVLASASQHQRQKNGEQTKNRMRARAMNGYWVFHAPTGYEYKRVAGHGLLLVRNEPLASIVQEALEGFASGRFQTQGEVKRFLESQPEYPCKTKQGTVRYEEVLRLLSRPHYAGYIEVPHWGVSLRKGHHEGLIDLQTFERIQQRIKGGARVFTNNDIGEDFPLRGYAVCAECGGPLTAGWSKSKTGKKHPYYFCFTKGCACRGKSIKRDLIEGQFGEVLQSLRPAAQTASLFKELFFKAWDERGSRAEDIAKALRDDLRKTEKQIEQLLDRIVESSTASVIAAYERRIAQLEKDKLITIEKLRGNAFPKHDSGAQFERAFRFLENPQELWASEASEHKKLVLKLTFADRLAYCRKSGFRTPQTTLPFKALAGVQAGKCKMAEGEGFEPSRRLPAYTRSRRAPSTTRPPLRTDLAREGAHYSEIVSERNTLIASMISTEFRGSSNRNAQRRQGAGWRTLVLKIAFAIVDLARAASPR</sequence>
<dbReference type="Pfam" id="PF07508">
    <property type="entry name" value="Recombinase"/>
    <property type="match status" value="1"/>
</dbReference>
<dbReference type="InterPro" id="IPR006118">
    <property type="entry name" value="Recombinase_CS"/>
</dbReference>
<dbReference type="GO" id="GO:0003677">
    <property type="term" value="F:DNA binding"/>
    <property type="evidence" value="ECO:0007669"/>
    <property type="project" value="UniProtKB-KW"/>
</dbReference>
<dbReference type="GO" id="GO:0015074">
    <property type="term" value="P:DNA integration"/>
    <property type="evidence" value="ECO:0007669"/>
    <property type="project" value="UniProtKB-KW"/>
</dbReference>
<dbReference type="PROSITE" id="PS00397">
    <property type="entry name" value="RECOMBINASES_1"/>
    <property type="match status" value="1"/>
</dbReference>
<evidence type="ECO:0000313" key="8">
    <source>
        <dbReference type="EMBL" id="CPR18664.1"/>
    </source>
</evidence>
<dbReference type="InterPro" id="IPR050639">
    <property type="entry name" value="SSR_resolvase"/>
</dbReference>
<dbReference type="Pfam" id="PF13408">
    <property type="entry name" value="Zn_ribbon_recom"/>
    <property type="match status" value="1"/>
</dbReference>
<evidence type="ECO:0000256" key="1">
    <source>
        <dbReference type="ARBA" id="ARBA00022908"/>
    </source>
</evidence>
<evidence type="ECO:0000313" key="9">
    <source>
        <dbReference type="Proteomes" id="UP000033187"/>
    </source>
</evidence>
<protein>
    <submittedName>
        <fullName evidence="8">Resolvase domain</fullName>
    </submittedName>
</protein>
<dbReference type="GO" id="GO:0000150">
    <property type="term" value="F:DNA strand exchange activity"/>
    <property type="evidence" value="ECO:0007669"/>
    <property type="project" value="InterPro"/>
</dbReference>
<evidence type="ECO:0000256" key="5">
    <source>
        <dbReference type="PROSITE-ProRule" id="PRU10137"/>
    </source>
</evidence>
<reference evidence="9" key="1">
    <citation type="submission" date="2015-02" db="EMBL/GenBank/DDBJ databases">
        <authorList>
            <person name="Chooi Y.-H."/>
        </authorList>
    </citation>
    <scope>NUCLEOTIDE SEQUENCE [LARGE SCALE GENOMIC DNA]</scope>
    <source>
        <strain evidence="9">strain Y</strain>
    </source>
</reference>
<evidence type="ECO:0000259" key="7">
    <source>
        <dbReference type="PROSITE" id="PS51736"/>
    </source>
</evidence>
<keyword evidence="2" id="KW-0238">DNA-binding</keyword>
<dbReference type="PANTHER" id="PTHR30461:SF23">
    <property type="entry name" value="DNA RECOMBINASE-RELATED"/>
    <property type="match status" value="1"/>
</dbReference>
<evidence type="ECO:0000256" key="3">
    <source>
        <dbReference type="ARBA" id="ARBA00023172"/>
    </source>
</evidence>
<evidence type="ECO:0000256" key="2">
    <source>
        <dbReference type="ARBA" id="ARBA00023125"/>
    </source>
</evidence>
<dbReference type="KEGG" id="fil:BN1229_v1_1808"/>
<keyword evidence="3" id="KW-0233">DNA recombination</keyword>
<keyword evidence="9" id="KW-1185">Reference proteome</keyword>
<dbReference type="Gene3D" id="3.90.1750.20">
    <property type="entry name" value="Putative Large Serine Recombinase, Chain B, Domain 2"/>
    <property type="match status" value="1"/>
</dbReference>
<dbReference type="EMBL" id="LN829119">
    <property type="protein sequence ID" value="CPR18664.1"/>
    <property type="molecule type" value="Genomic_DNA"/>
</dbReference>
<dbReference type="PANTHER" id="PTHR30461">
    <property type="entry name" value="DNA-INVERTASE FROM LAMBDOID PROPHAGE"/>
    <property type="match status" value="1"/>
</dbReference>
<dbReference type="Proteomes" id="UP000033187">
    <property type="component" value="Chromosome 1"/>
</dbReference>
<name>A0A0D6JEC4_9HYPH</name>
<evidence type="ECO:0000256" key="4">
    <source>
        <dbReference type="PIRSR" id="PIRSR606118-50"/>
    </source>
</evidence>
<proteinExistence type="predicted"/>
<dbReference type="InterPro" id="IPR006119">
    <property type="entry name" value="Resolv_N"/>
</dbReference>
<dbReference type="AlphaFoldDB" id="A0A0D6JEC4"/>
<keyword evidence="6" id="KW-0175">Coiled coil</keyword>
<organism evidence="8 9">
    <name type="scientific">Candidatus Filomicrobium marinum</name>
    <dbReference type="NCBI Taxonomy" id="1608628"/>
    <lineage>
        <taxon>Bacteria</taxon>
        <taxon>Pseudomonadati</taxon>
        <taxon>Pseudomonadota</taxon>
        <taxon>Alphaproteobacteria</taxon>
        <taxon>Hyphomicrobiales</taxon>
        <taxon>Hyphomicrobiaceae</taxon>
        <taxon>Filomicrobium</taxon>
    </lineage>
</organism>
<gene>
    <name evidence="8" type="ORF">YBN1229_v1_1812</name>
</gene>